<evidence type="ECO:0000313" key="5">
    <source>
        <dbReference type="Proteomes" id="UP000198508"/>
    </source>
</evidence>
<feature type="transmembrane region" description="Helical" evidence="2">
    <location>
        <begin position="303"/>
        <end position="325"/>
    </location>
</feature>
<protein>
    <submittedName>
        <fullName evidence="4">FHA domain-containing protein</fullName>
    </submittedName>
</protein>
<dbReference type="AlphaFoldDB" id="A0A1I0JEU2"/>
<dbReference type="EMBL" id="FOIM01000029">
    <property type="protein sequence ID" value="SEU08650.1"/>
    <property type="molecule type" value="Genomic_DNA"/>
</dbReference>
<dbReference type="STRING" id="460384.SAMN05216313_12934"/>
<evidence type="ECO:0000259" key="3">
    <source>
        <dbReference type="PROSITE" id="PS50006"/>
    </source>
</evidence>
<dbReference type="Pfam" id="PF19909">
    <property type="entry name" value="DUF6382"/>
    <property type="match status" value="1"/>
</dbReference>
<dbReference type="SMART" id="SM00240">
    <property type="entry name" value="FHA"/>
    <property type="match status" value="1"/>
</dbReference>
<feature type="region of interest" description="Disordered" evidence="1">
    <location>
        <begin position="339"/>
        <end position="369"/>
    </location>
</feature>
<dbReference type="InterPro" id="IPR008984">
    <property type="entry name" value="SMAD_FHA_dom_sf"/>
</dbReference>
<keyword evidence="5" id="KW-1185">Reference proteome</keyword>
<evidence type="ECO:0000256" key="1">
    <source>
        <dbReference type="SAM" id="MobiDB-lite"/>
    </source>
</evidence>
<gene>
    <name evidence="4" type="ORF">SAMN05216313_12934</name>
</gene>
<dbReference type="Pfam" id="PF00498">
    <property type="entry name" value="FHA"/>
    <property type="match status" value="1"/>
</dbReference>
<proteinExistence type="predicted"/>
<keyword evidence="2" id="KW-0472">Membrane</keyword>
<evidence type="ECO:0000256" key="2">
    <source>
        <dbReference type="SAM" id="Phobius"/>
    </source>
</evidence>
<keyword evidence="2" id="KW-0812">Transmembrane</keyword>
<accession>A0A1I0JEU2</accession>
<dbReference type="RefSeq" id="WP_092368867.1">
    <property type="nucleotide sequence ID" value="NZ_DAINWJ010000051.1"/>
</dbReference>
<dbReference type="SUPFAM" id="SSF49879">
    <property type="entry name" value="SMAD/FHA domain"/>
    <property type="match status" value="1"/>
</dbReference>
<organism evidence="4 5">
    <name type="scientific">Enterocloster lavalensis</name>
    <dbReference type="NCBI Taxonomy" id="460384"/>
    <lineage>
        <taxon>Bacteria</taxon>
        <taxon>Bacillati</taxon>
        <taxon>Bacillota</taxon>
        <taxon>Clostridia</taxon>
        <taxon>Lachnospirales</taxon>
        <taxon>Lachnospiraceae</taxon>
        <taxon>Enterocloster</taxon>
    </lineage>
</organism>
<reference evidence="5" key="1">
    <citation type="submission" date="2016-10" db="EMBL/GenBank/DDBJ databases">
        <authorList>
            <person name="Varghese N."/>
            <person name="Submissions S."/>
        </authorList>
    </citation>
    <scope>NUCLEOTIDE SEQUENCE [LARGE SCALE GENOMIC DNA]</scope>
    <source>
        <strain evidence="5">NLAE-zl-G277</strain>
    </source>
</reference>
<dbReference type="Proteomes" id="UP000198508">
    <property type="component" value="Unassembled WGS sequence"/>
</dbReference>
<feature type="transmembrane region" description="Helical" evidence="2">
    <location>
        <begin position="274"/>
        <end position="291"/>
    </location>
</feature>
<feature type="region of interest" description="Disordered" evidence="1">
    <location>
        <begin position="183"/>
        <end position="232"/>
    </location>
</feature>
<dbReference type="PROSITE" id="PS50006">
    <property type="entry name" value="FHA_DOMAIN"/>
    <property type="match status" value="1"/>
</dbReference>
<keyword evidence="2" id="KW-1133">Transmembrane helix</keyword>
<dbReference type="InterPro" id="IPR045962">
    <property type="entry name" value="DUF6382"/>
</dbReference>
<feature type="domain" description="FHA" evidence="3">
    <location>
        <begin position="404"/>
        <end position="454"/>
    </location>
</feature>
<dbReference type="CDD" id="cd00060">
    <property type="entry name" value="FHA"/>
    <property type="match status" value="1"/>
</dbReference>
<dbReference type="Gene3D" id="2.60.200.20">
    <property type="match status" value="1"/>
</dbReference>
<name>A0A1I0JEU2_9FIRM</name>
<sequence length="478" mass="54068">MEVHYKREMKHNYLIVEPDEGNKPGYEARMLLNNAVEGLLRFHIKYMDERQSYYYDITSMQPLGRILQNRFIDRGEICQLLIQLHVALRRMEEYLLSEDGLLLDPDYIYVEPEGFRTGLCLVPGMAGNFPDRLSRLLQYLMKKVDHRDKECVVLAYGLYQESLKENFSVEDLMKLVQREGRTVEASAPATPATDFDPHWEQGGGIDASGRQRQSWDEGGDRAAGGAGPGVRERRFEAGENVGEPGVKWAEAREGEAQKTGTSVPLLLRLVLKQLVVISLIAVGAPAFLWFIKGPSAVGRFRLLWLVLPAAALFLSAVGDIVYVVFGKRTVGEAPREMNGEALPGRWEIPEEEPEPEEEAGRQEPEAEEEFQTTLLAGRAESGLVRRLEPREEKMEDILIPYFPFIIGKHEELVDYVLNRSTVSRLHVRIDREGEEYRITDLNSTNGTMVGGRLLEANETAGICTGDEICIADLYFTFR</sequence>
<evidence type="ECO:0000313" key="4">
    <source>
        <dbReference type="EMBL" id="SEU08650.1"/>
    </source>
</evidence>
<dbReference type="InterPro" id="IPR000253">
    <property type="entry name" value="FHA_dom"/>
</dbReference>